<dbReference type="InterPro" id="IPR051805">
    <property type="entry name" value="Dehydratase_Activator_Redct"/>
</dbReference>
<organism evidence="6 7">
    <name type="scientific">Aromatoleum tolulyticum</name>
    <dbReference type="NCBI Taxonomy" id="34027"/>
    <lineage>
        <taxon>Bacteria</taxon>
        <taxon>Pseudomonadati</taxon>
        <taxon>Pseudomonadota</taxon>
        <taxon>Betaproteobacteria</taxon>
        <taxon>Rhodocyclales</taxon>
        <taxon>Rhodocyclaceae</taxon>
        <taxon>Aromatoleum</taxon>
    </lineage>
</organism>
<evidence type="ECO:0000256" key="1">
    <source>
        <dbReference type="ARBA" id="ARBA00001966"/>
    </source>
</evidence>
<dbReference type="Proteomes" id="UP000186819">
    <property type="component" value="Unassembled WGS sequence"/>
</dbReference>
<name>A0A1N6NWV7_9RHOO</name>
<evidence type="ECO:0000313" key="7">
    <source>
        <dbReference type="Proteomes" id="UP000186819"/>
    </source>
</evidence>
<evidence type="ECO:0000259" key="5">
    <source>
        <dbReference type="Pfam" id="PF01869"/>
    </source>
</evidence>
<keyword evidence="2" id="KW-0479">Metal-binding</keyword>
<evidence type="ECO:0000256" key="2">
    <source>
        <dbReference type="ARBA" id="ARBA00022723"/>
    </source>
</evidence>
<evidence type="ECO:0000256" key="3">
    <source>
        <dbReference type="ARBA" id="ARBA00023004"/>
    </source>
</evidence>
<keyword evidence="7" id="KW-1185">Reference proteome</keyword>
<dbReference type="InterPro" id="IPR008275">
    <property type="entry name" value="CoA_E_activase_dom"/>
</dbReference>
<feature type="domain" description="ATPase BadF/BadG/BcrA/BcrD type" evidence="5">
    <location>
        <begin position="44"/>
        <end position="294"/>
    </location>
</feature>
<dbReference type="AlphaFoldDB" id="A0A1N6NWV7"/>
<sequence length="305" mass="32995">MNAGIDEAKLATATPEKKEFWRWQENTWYDETKNWKDAKIITCGIDVGSVSSQAVLVCDGELYGYNSMRTGNNSPDSAKNALQGIMDKIGMKLEDINYVVGTGYGRVNVPFAHKAITEIACHARGANYMGGNQVRTILDMGGQDCKAIHCDEKGKVTNFLMNDKCAAGTGRGMEVISDLMQIPIAELGPRSFDVETEPEAVSSICVVFAKSEALGLLKAGYTKNMVIAAYCQAMAERVVSLLERIGVEEGFFITGGIAKNPGVVKRIERLLGIKQVDTKIDSQIAGALGAALFGYTLMQKQATKA</sequence>
<protein>
    <submittedName>
        <fullName evidence="6">Benzoyl-CoA reductase (2-electron) alpha subunit</fullName>
    </submittedName>
</protein>
<keyword evidence="3" id="KW-0408">Iron</keyword>
<dbReference type="RefSeq" id="WP_076600487.1">
    <property type="nucleotide sequence ID" value="NZ_FTMD01000001.1"/>
</dbReference>
<dbReference type="CDD" id="cd24106">
    <property type="entry name" value="ASKHA_NBD_benz_CoA_BzdQ"/>
    <property type="match status" value="1"/>
</dbReference>
<dbReference type="GO" id="GO:0051536">
    <property type="term" value="F:iron-sulfur cluster binding"/>
    <property type="evidence" value="ECO:0007669"/>
    <property type="project" value="UniProtKB-KW"/>
</dbReference>
<dbReference type="OrthoDB" id="9177882at2"/>
<dbReference type="InterPro" id="IPR043129">
    <property type="entry name" value="ATPase_NBD"/>
</dbReference>
<dbReference type="InterPro" id="IPR002731">
    <property type="entry name" value="ATPase_BadF"/>
</dbReference>
<dbReference type="STRING" id="34027.SAMN05421829_101492"/>
<dbReference type="GO" id="GO:0046872">
    <property type="term" value="F:metal ion binding"/>
    <property type="evidence" value="ECO:0007669"/>
    <property type="project" value="UniProtKB-KW"/>
</dbReference>
<evidence type="ECO:0000256" key="4">
    <source>
        <dbReference type="ARBA" id="ARBA00023014"/>
    </source>
</evidence>
<dbReference type="NCBIfam" id="TIGR03192">
    <property type="entry name" value="benz_CoA_bzdQ"/>
    <property type="match status" value="1"/>
</dbReference>
<comment type="cofactor">
    <cofactor evidence="1">
        <name>[4Fe-4S] cluster</name>
        <dbReference type="ChEBI" id="CHEBI:49883"/>
    </cofactor>
</comment>
<gene>
    <name evidence="6" type="ORF">SAMN05421829_101492</name>
</gene>
<dbReference type="PANTHER" id="PTHR32329">
    <property type="entry name" value="BIFUNCTIONAL PROTEIN [INCLUDES 2-HYDROXYACYL-COA DEHYDRATASE (N-TER) AND ITS ACTIVATOR DOMAIN (C_TERM)-RELATED"/>
    <property type="match status" value="1"/>
</dbReference>
<reference evidence="7" key="1">
    <citation type="submission" date="2017-01" db="EMBL/GenBank/DDBJ databases">
        <authorList>
            <person name="Varghese N."/>
            <person name="Submissions S."/>
        </authorList>
    </citation>
    <scope>NUCLEOTIDE SEQUENCE [LARGE SCALE GENOMIC DNA]</scope>
    <source>
        <strain evidence="7">ATCC 51758</strain>
    </source>
</reference>
<dbReference type="InterPro" id="IPR017605">
    <property type="entry name" value="Benzoyl-CoA_Rdtase_bzd_qsu"/>
</dbReference>
<dbReference type="NCBIfam" id="TIGR00241">
    <property type="entry name" value="CoA_E_activ"/>
    <property type="match status" value="1"/>
</dbReference>
<keyword evidence="4" id="KW-0411">Iron-sulfur</keyword>
<evidence type="ECO:0000313" key="6">
    <source>
        <dbReference type="EMBL" id="SIP96561.1"/>
    </source>
</evidence>
<dbReference type="Pfam" id="PF01869">
    <property type="entry name" value="BcrAD_BadFG"/>
    <property type="match status" value="1"/>
</dbReference>
<dbReference type="SUPFAM" id="SSF53067">
    <property type="entry name" value="Actin-like ATPase domain"/>
    <property type="match status" value="1"/>
</dbReference>
<dbReference type="EMBL" id="FTMD01000001">
    <property type="protein sequence ID" value="SIP96561.1"/>
    <property type="molecule type" value="Genomic_DNA"/>
</dbReference>
<dbReference type="PANTHER" id="PTHR32329:SF2">
    <property type="entry name" value="BIFUNCTIONAL PROTEIN [INCLUDES 2-HYDROXYACYL-COA DEHYDRATASE (N-TER) AND ITS ACTIVATOR DOMAIN (C_TERM)"/>
    <property type="match status" value="1"/>
</dbReference>
<accession>A0A1N6NWV7</accession>
<proteinExistence type="predicted"/>
<dbReference type="Gene3D" id="3.30.420.40">
    <property type="match status" value="2"/>
</dbReference>